<evidence type="ECO:0000313" key="2">
    <source>
        <dbReference type="EMBL" id="GAA0152962.1"/>
    </source>
</evidence>
<dbReference type="GO" id="GO:0009638">
    <property type="term" value="P:phototropism"/>
    <property type="evidence" value="ECO:0007669"/>
    <property type="project" value="InterPro"/>
</dbReference>
<dbReference type="PANTHER" id="PTHR33781">
    <property type="entry name" value="PROTEIN PHYTOCHROME KINASE SUBSTRATE 1-RELATED"/>
    <property type="match status" value="1"/>
</dbReference>
<dbReference type="EMBL" id="BAABME010002088">
    <property type="protein sequence ID" value="GAA0152962.1"/>
    <property type="molecule type" value="Genomic_DNA"/>
</dbReference>
<feature type="region of interest" description="Disordered" evidence="1">
    <location>
        <begin position="307"/>
        <end position="330"/>
    </location>
</feature>
<dbReference type="AlphaFoldDB" id="A0AAV3PMH7"/>
<gene>
    <name evidence="2" type="ORF">LIER_11314</name>
</gene>
<evidence type="ECO:0000256" key="1">
    <source>
        <dbReference type="SAM" id="MobiDB-lite"/>
    </source>
</evidence>
<accession>A0AAV3PMH7</accession>
<evidence type="ECO:0000313" key="3">
    <source>
        <dbReference type="Proteomes" id="UP001454036"/>
    </source>
</evidence>
<reference evidence="2 3" key="1">
    <citation type="submission" date="2024-01" db="EMBL/GenBank/DDBJ databases">
        <title>The complete chloroplast genome sequence of Lithospermum erythrorhizon: insights into the phylogenetic relationship among Boraginaceae species and the maternal lineages of purple gromwells.</title>
        <authorList>
            <person name="Okada T."/>
            <person name="Watanabe K."/>
        </authorList>
    </citation>
    <scope>NUCLEOTIDE SEQUENCE [LARGE SCALE GENOMIC DNA]</scope>
</reference>
<sequence length="459" mass="51371">MDSHTSLNTLKCQSSQQTIISVTDTEPHLNSKSLPPMLDISFSSYVKHKESLNLPPKIDDSEINVFDAHKYFNEPNETNIDEPISLANPRQNNVDSRDLSTVPCSRLSTVSSADGCERNYKTSSFRLTPAASSEASWNSRTGLLSYPPGPMKNPQTNKHHKKKISTSRWLFCRKCPCSGKKSVKVEEPSTENRTPEAKIKNSSPKTKHSEITPEKRPIIPQNTLISNMPLERQQRIVSNTITISAERFQAPKNPQQQCVSVMKRSFGDGPTSFSFPVLTPSFPSKPAQKIPIAPSEEPGRFSLDVFQPKTEPTNKKSMEIQTQTDDDIESDASSDLFEIESFSTGHRRDSLDDASRFISRKCPTSKLDSPLDEISECYAPSEVSVDWSVTTAEGFDRRSVGNYSMSVSEICQLSRLRNHEDENEFSKKKGMGLLSCRHENSVSVGQRKIKCVPEGHCYL</sequence>
<proteinExistence type="predicted"/>
<name>A0AAV3PMH7_LITER</name>
<dbReference type="PANTHER" id="PTHR33781:SF1">
    <property type="entry name" value="PROTEIN PHYTOCHROME KINASE SUBSTRATE 4"/>
    <property type="match status" value="1"/>
</dbReference>
<protein>
    <submittedName>
        <fullName evidence="2">Uncharacterized protein</fullName>
    </submittedName>
</protein>
<comment type="caution">
    <text evidence="2">The sequence shown here is derived from an EMBL/GenBank/DDBJ whole genome shotgun (WGS) entry which is preliminary data.</text>
</comment>
<organism evidence="2 3">
    <name type="scientific">Lithospermum erythrorhizon</name>
    <name type="common">Purple gromwell</name>
    <name type="synonym">Lithospermum officinale var. erythrorhizon</name>
    <dbReference type="NCBI Taxonomy" id="34254"/>
    <lineage>
        <taxon>Eukaryota</taxon>
        <taxon>Viridiplantae</taxon>
        <taxon>Streptophyta</taxon>
        <taxon>Embryophyta</taxon>
        <taxon>Tracheophyta</taxon>
        <taxon>Spermatophyta</taxon>
        <taxon>Magnoliopsida</taxon>
        <taxon>eudicotyledons</taxon>
        <taxon>Gunneridae</taxon>
        <taxon>Pentapetalae</taxon>
        <taxon>asterids</taxon>
        <taxon>lamiids</taxon>
        <taxon>Boraginales</taxon>
        <taxon>Boraginaceae</taxon>
        <taxon>Boraginoideae</taxon>
        <taxon>Lithospermeae</taxon>
        <taxon>Lithospermum</taxon>
    </lineage>
</organism>
<feature type="region of interest" description="Disordered" evidence="1">
    <location>
        <begin position="182"/>
        <end position="212"/>
    </location>
</feature>
<dbReference type="InterPro" id="IPR039615">
    <property type="entry name" value="PKS"/>
</dbReference>
<keyword evidence="3" id="KW-1185">Reference proteome</keyword>
<dbReference type="Proteomes" id="UP001454036">
    <property type="component" value="Unassembled WGS sequence"/>
</dbReference>